<name>A0A183LQH6_9TREM</name>
<proteinExistence type="predicted"/>
<evidence type="ECO:0000256" key="1">
    <source>
        <dbReference type="SAM" id="MobiDB-lite"/>
    </source>
</evidence>
<protein>
    <submittedName>
        <fullName evidence="2">Uncharacterized protein</fullName>
    </submittedName>
</protein>
<dbReference type="EMBL" id="UZAI01002195">
    <property type="protein sequence ID" value="VDO69193.1"/>
    <property type="molecule type" value="Genomic_DNA"/>
</dbReference>
<accession>A0A183LQH6</accession>
<feature type="compositionally biased region" description="Low complexity" evidence="1">
    <location>
        <begin position="53"/>
        <end position="76"/>
    </location>
</feature>
<evidence type="ECO:0000313" key="2">
    <source>
        <dbReference type="EMBL" id="VDO69193.1"/>
    </source>
</evidence>
<dbReference type="AlphaFoldDB" id="A0A183LQH6"/>
<gene>
    <name evidence="2" type="ORF">SMRZ_LOCUS6051</name>
</gene>
<dbReference type="Proteomes" id="UP000277204">
    <property type="component" value="Unassembled WGS sequence"/>
</dbReference>
<feature type="region of interest" description="Disordered" evidence="1">
    <location>
        <begin position="53"/>
        <end position="77"/>
    </location>
</feature>
<evidence type="ECO:0000313" key="3">
    <source>
        <dbReference type="Proteomes" id="UP000277204"/>
    </source>
</evidence>
<keyword evidence="3" id="KW-1185">Reference proteome</keyword>
<reference evidence="2 3" key="1">
    <citation type="submission" date="2018-11" db="EMBL/GenBank/DDBJ databases">
        <authorList>
            <consortium name="Pathogen Informatics"/>
        </authorList>
    </citation>
    <scope>NUCLEOTIDE SEQUENCE [LARGE SCALE GENOMIC DNA]</scope>
    <source>
        <strain evidence="2 3">Zambia</strain>
    </source>
</reference>
<organism evidence="2 3">
    <name type="scientific">Schistosoma margrebowiei</name>
    <dbReference type="NCBI Taxonomy" id="48269"/>
    <lineage>
        <taxon>Eukaryota</taxon>
        <taxon>Metazoa</taxon>
        <taxon>Spiralia</taxon>
        <taxon>Lophotrochozoa</taxon>
        <taxon>Platyhelminthes</taxon>
        <taxon>Trematoda</taxon>
        <taxon>Digenea</taxon>
        <taxon>Strigeidida</taxon>
        <taxon>Schistosomatoidea</taxon>
        <taxon>Schistosomatidae</taxon>
        <taxon>Schistosoma</taxon>
    </lineage>
</organism>
<sequence length="83" mass="9445">MGPSILQEQMVYEPDVGHRLPWDCISLRCSTALWIRPSGRRLRFIPLATTTTTTTTTTTNNNNNNNNNNTSTTTNNKLWNLIH</sequence>